<evidence type="ECO:0000313" key="4">
    <source>
        <dbReference type="Proteomes" id="UP000639643"/>
    </source>
</evidence>
<organism evidence="3 4">
    <name type="scientific">Colletotrichum musicola</name>
    <dbReference type="NCBI Taxonomy" id="2175873"/>
    <lineage>
        <taxon>Eukaryota</taxon>
        <taxon>Fungi</taxon>
        <taxon>Dikarya</taxon>
        <taxon>Ascomycota</taxon>
        <taxon>Pezizomycotina</taxon>
        <taxon>Sordariomycetes</taxon>
        <taxon>Hypocreomycetidae</taxon>
        <taxon>Glomerellales</taxon>
        <taxon>Glomerellaceae</taxon>
        <taxon>Colletotrichum</taxon>
        <taxon>Colletotrichum orchidearum species complex</taxon>
    </lineage>
</organism>
<protein>
    <submittedName>
        <fullName evidence="3">C6 transcription factor</fullName>
    </submittedName>
</protein>
<sequence>MLSLQGRLASSVAAAKSSLPTCSNCLVSQASCIYALPRKRGPKPRRWQEHDGREPRRRSISPASSSSSTGANDRSPAQVVPGSHEEDPQAREFPPSVRTSPLCSGVIAVGSNLLFETPAGQIESAVAIHLRLLSGLATAVPSVSGADIANRCIHLYVRYVFGAFPLCHEATLRASVGRFFIPLLDARDHAESRGPVTLCFAADSERERIGALRRLTLLTALCASVAYIVPETLMAEKHVVAPLFLRASRETFKIFEDYDLEYPDSCSLGIRHFFSSAIQSATGMYGAASHMLNQAGLVAMKMRLYDESSLEGLDPIEEKLLRNTFWQLYVCDQTALIMKGRPVTIHESLFETEFTLKAQSRCSVPLLIHPECSQGARLEDFLAEGFHIICRLWTMAAHVIHSMETLSKKRTLDDFLGAENRHEAVARLSHAYFEVITLTVDYSDSAELPEKSSPSIGWEADQHLLDMVQRQRTSCLISLHIIKVQVLHSAVRCGMPDVLGVSSEPLSLVMKQIEAAQDFLYVLESVPFIHLQTEGEHCSEKIRKVGSILLEIAEGATMDVIKTRASQCTMRLVNLLARLDSKASDVLEQDMNF</sequence>
<accession>A0A8H6N884</accession>
<proteinExistence type="predicted"/>
<comment type="caution">
    <text evidence="3">The sequence shown here is derived from an EMBL/GenBank/DDBJ whole genome shotgun (WGS) entry which is preliminary data.</text>
</comment>
<feature type="region of interest" description="Disordered" evidence="2">
    <location>
        <begin position="38"/>
        <end position="98"/>
    </location>
</feature>
<evidence type="ECO:0000313" key="3">
    <source>
        <dbReference type="EMBL" id="KAF6823834.1"/>
    </source>
</evidence>
<name>A0A8H6N884_9PEZI</name>
<dbReference type="AlphaFoldDB" id="A0A8H6N884"/>
<keyword evidence="4" id="KW-1185">Reference proteome</keyword>
<dbReference type="EMBL" id="WIGM01000489">
    <property type="protein sequence ID" value="KAF6823834.1"/>
    <property type="molecule type" value="Genomic_DNA"/>
</dbReference>
<gene>
    <name evidence="3" type="ORF">CMUS01_10529</name>
</gene>
<dbReference type="PANTHER" id="PTHR46910">
    <property type="entry name" value="TRANSCRIPTION FACTOR PDR1"/>
    <property type="match status" value="1"/>
</dbReference>
<dbReference type="PANTHER" id="PTHR46910:SF1">
    <property type="entry name" value="MISCELLANEOUS ZN(II)2CYS6 TRANSCRIPTION FACTOR (EUROFUNG)-RELATED"/>
    <property type="match status" value="1"/>
</dbReference>
<evidence type="ECO:0000256" key="2">
    <source>
        <dbReference type="SAM" id="MobiDB-lite"/>
    </source>
</evidence>
<dbReference type="GO" id="GO:0003700">
    <property type="term" value="F:DNA-binding transcription factor activity"/>
    <property type="evidence" value="ECO:0007669"/>
    <property type="project" value="InterPro"/>
</dbReference>
<dbReference type="Proteomes" id="UP000639643">
    <property type="component" value="Unassembled WGS sequence"/>
</dbReference>
<evidence type="ECO:0000256" key="1">
    <source>
        <dbReference type="ARBA" id="ARBA00023242"/>
    </source>
</evidence>
<dbReference type="CDD" id="cd12148">
    <property type="entry name" value="fungal_TF_MHR"/>
    <property type="match status" value="1"/>
</dbReference>
<reference evidence="3" key="1">
    <citation type="journal article" date="2020" name="Phytopathology">
        <title>Genome Sequence Resources of Colletotrichum truncatum, C. plurivorum, C. musicola, and C. sojae: Four Species Pathogenic to Soybean (Glycine max).</title>
        <authorList>
            <person name="Rogerio F."/>
            <person name="Boufleur T.R."/>
            <person name="Ciampi-Guillardi M."/>
            <person name="Sukno S.A."/>
            <person name="Thon M.R."/>
            <person name="Massola Junior N.S."/>
            <person name="Baroncelli R."/>
        </authorList>
    </citation>
    <scope>NUCLEOTIDE SEQUENCE</scope>
    <source>
        <strain evidence="3">LFN0074</strain>
    </source>
</reference>
<dbReference type="OrthoDB" id="2283488at2759"/>
<dbReference type="InterPro" id="IPR050987">
    <property type="entry name" value="AtrR-like"/>
</dbReference>
<keyword evidence="1" id="KW-0539">Nucleus</keyword>